<evidence type="ECO:0000313" key="4">
    <source>
        <dbReference type="EMBL" id="MCK8785762.1"/>
    </source>
</evidence>
<dbReference type="PANTHER" id="PTHR31423">
    <property type="entry name" value="YBAK DOMAIN-CONTAINING PROTEIN"/>
    <property type="match status" value="1"/>
</dbReference>
<protein>
    <submittedName>
        <fullName evidence="4">Prolyl-tRNA synthetase associated domain-containing protein</fullName>
    </submittedName>
</protein>
<sequence>MPPPFETPAGLLARLAALGIEAETVEHPPLFTVAESKALRGGLPGLHAKSLFLEPRAGPRVLAVLEEDRRVSINALGRLLGVGRLGFATPGTLLAELGVAPGSVTPFALVNAAPGTVRVVLDRVLAEAAAGVRLNFHPLVNTATTAIRPGDLLRFLRHLGHEPAVIDPPAPAPAGEGKGADRGGAA</sequence>
<dbReference type="GO" id="GO:0002161">
    <property type="term" value="F:aminoacyl-tRNA deacylase activity"/>
    <property type="evidence" value="ECO:0007669"/>
    <property type="project" value="InterPro"/>
</dbReference>
<evidence type="ECO:0000256" key="1">
    <source>
        <dbReference type="ARBA" id="ARBA00010201"/>
    </source>
</evidence>
<gene>
    <name evidence="4" type="ORF">M0638_15360</name>
</gene>
<dbReference type="InterPro" id="IPR040285">
    <property type="entry name" value="ProX/PRXD1"/>
</dbReference>
<evidence type="ECO:0000256" key="2">
    <source>
        <dbReference type="SAM" id="MobiDB-lite"/>
    </source>
</evidence>
<dbReference type="AlphaFoldDB" id="A0A9X1YBQ2"/>
<comment type="similarity">
    <text evidence="1">Belongs to the PRORSD1 family.</text>
</comment>
<reference evidence="4" key="1">
    <citation type="submission" date="2022-04" db="EMBL/GenBank/DDBJ databases">
        <title>Roseomonas acroporae sp. nov., isolated from coral Acropora digitifera.</title>
        <authorList>
            <person name="Sun H."/>
        </authorList>
    </citation>
    <scope>NUCLEOTIDE SEQUENCE</scope>
    <source>
        <strain evidence="4">NAR14</strain>
    </source>
</reference>
<name>A0A9X1YBQ2_9PROT</name>
<dbReference type="InterPro" id="IPR007214">
    <property type="entry name" value="YbaK/aa-tRNA-synth-assoc-dom"/>
</dbReference>
<organism evidence="4 5">
    <name type="scientific">Roseomonas acroporae</name>
    <dbReference type="NCBI Taxonomy" id="2937791"/>
    <lineage>
        <taxon>Bacteria</taxon>
        <taxon>Pseudomonadati</taxon>
        <taxon>Pseudomonadota</taxon>
        <taxon>Alphaproteobacteria</taxon>
        <taxon>Acetobacterales</taxon>
        <taxon>Roseomonadaceae</taxon>
        <taxon>Roseomonas</taxon>
    </lineage>
</organism>
<evidence type="ECO:0000313" key="5">
    <source>
        <dbReference type="Proteomes" id="UP001139516"/>
    </source>
</evidence>
<dbReference type="CDD" id="cd04335">
    <property type="entry name" value="PrdX_deacylase"/>
    <property type="match status" value="1"/>
</dbReference>
<feature type="domain" description="YbaK/aminoacyl-tRNA synthetase-associated" evidence="3">
    <location>
        <begin position="27"/>
        <end position="155"/>
    </location>
</feature>
<accession>A0A9X1YBQ2</accession>
<dbReference type="SUPFAM" id="SSF55826">
    <property type="entry name" value="YbaK/ProRS associated domain"/>
    <property type="match status" value="1"/>
</dbReference>
<proteinExistence type="inferred from homology"/>
<dbReference type="EMBL" id="JALPRX010000065">
    <property type="protein sequence ID" value="MCK8785762.1"/>
    <property type="molecule type" value="Genomic_DNA"/>
</dbReference>
<comment type="caution">
    <text evidence="4">The sequence shown here is derived from an EMBL/GenBank/DDBJ whole genome shotgun (WGS) entry which is preliminary data.</text>
</comment>
<evidence type="ECO:0000259" key="3">
    <source>
        <dbReference type="Pfam" id="PF04073"/>
    </source>
</evidence>
<dbReference type="PANTHER" id="PTHR31423:SF3">
    <property type="entry name" value="PROLYL-TRNA SYNTHETASE ASSOCIATED DOMAIN-CONTAINING PROTEIN 1-RELATED"/>
    <property type="match status" value="1"/>
</dbReference>
<feature type="region of interest" description="Disordered" evidence="2">
    <location>
        <begin position="164"/>
        <end position="186"/>
    </location>
</feature>
<dbReference type="RefSeq" id="WP_248667877.1">
    <property type="nucleotide sequence ID" value="NZ_JALPRX010000065.1"/>
</dbReference>
<dbReference type="Proteomes" id="UP001139516">
    <property type="component" value="Unassembled WGS sequence"/>
</dbReference>
<keyword evidence="5" id="KW-1185">Reference proteome</keyword>
<dbReference type="InterPro" id="IPR036754">
    <property type="entry name" value="YbaK/aa-tRNA-synt-asso_dom_sf"/>
</dbReference>
<dbReference type="Gene3D" id="3.90.960.10">
    <property type="entry name" value="YbaK/aminoacyl-tRNA synthetase-associated domain"/>
    <property type="match status" value="1"/>
</dbReference>
<dbReference type="Pfam" id="PF04073">
    <property type="entry name" value="tRNA_edit"/>
    <property type="match status" value="1"/>
</dbReference>